<proteinExistence type="predicted"/>
<sequence length="89" mass="10335">MEIDDEIEQRYEPDIYTPMFHPSRVTKNAYLCDFVKSIAHIFLVAKELTLRRNFVKSIAPAPCSKPKGEYSYILHNRTGANFTEYSFGL</sequence>
<organism evidence="1">
    <name type="scientific">Arundo donax</name>
    <name type="common">Giant reed</name>
    <name type="synonym">Donax arundinaceus</name>
    <dbReference type="NCBI Taxonomy" id="35708"/>
    <lineage>
        <taxon>Eukaryota</taxon>
        <taxon>Viridiplantae</taxon>
        <taxon>Streptophyta</taxon>
        <taxon>Embryophyta</taxon>
        <taxon>Tracheophyta</taxon>
        <taxon>Spermatophyta</taxon>
        <taxon>Magnoliopsida</taxon>
        <taxon>Liliopsida</taxon>
        <taxon>Poales</taxon>
        <taxon>Poaceae</taxon>
        <taxon>PACMAD clade</taxon>
        <taxon>Arundinoideae</taxon>
        <taxon>Arundineae</taxon>
        <taxon>Arundo</taxon>
    </lineage>
</organism>
<accession>A0A0A9GG63</accession>
<reference evidence="1" key="2">
    <citation type="journal article" date="2015" name="Data Brief">
        <title>Shoot transcriptome of the giant reed, Arundo donax.</title>
        <authorList>
            <person name="Barrero R.A."/>
            <person name="Guerrero F.D."/>
            <person name="Moolhuijzen P."/>
            <person name="Goolsby J.A."/>
            <person name="Tidwell J."/>
            <person name="Bellgard S.E."/>
            <person name="Bellgard M.I."/>
        </authorList>
    </citation>
    <scope>NUCLEOTIDE SEQUENCE</scope>
    <source>
        <tissue evidence="1">Shoot tissue taken approximately 20 cm above the soil surface</tissue>
    </source>
</reference>
<protein>
    <submittedName>
        <fullName evidence="1">Uncharacterized protein</fullName>
    </submittedName>
</protein>
<name>A0A0A9GG63_ARUDO</name>
<dbReference type="AlphaFoldDB" id="A0A0A9GG63"/>
<dbReference type="EMBL" id="GBRH01176355">
    <property type="protein sequence ID" value="JAE21541.1"/>
    <property type="molecule type" value="Transcribed_RNA"/>
</dbReference>
<evidence type="ECO:0000313" key="1">
    <source>
        <dbReference type="EMBL" id="JAE21541.1"/>
    </source>
</evidence>
<reference evidence="1" key="1">
    <citation type="submission" date="2014-09" db="EMBL/GenBank/DDBJ databases">
        <authorList>
            <person name="Magalhaes I.L.F."/>
            <person name="Oliveira U."/>
            <person name="Santos F.R."/>
            <person name="Vidigal T.H.D.A."/>
            <person name="Brescovit A.D."/>
            <person name="Santos A.J."/>
        </authorList>
    </citation>
    <scope>NUCLEOTIDE SEQUENCE</scope>
    <source>
        <tissue evidence="1">Shoot tissue taken approximately 20 cm above the soil surface</tissue>
    </source>
</reference>